<dbReference type="Proteomes" id="UP000319852">
    <property type="component" value="Chromosome"/>
</dbReference>
<keyword evidence="2" id="KW-0472">Membrane</keyword>
<dbReference type="OrthoDB" id="276425at2"/>
<evidence type="ECO:0000256" key="2">
    <source>
        <dbReference type="SAM" id="Phobius"/>
    </source>
</evidence>
<feature type="transmembrane region" description="Helical" evidence="2">
    <location>
        <begin position="45"/>
        <end position="66"/>
    </location>
</feature>
<organism evidence="3 4">
    <name type="scientific">Adhaeretor mobilis</name>
    <dbReference type="NCBI Taxonomy" id="1930276"/>
    <lineage>
        <taxon>Bacteria</taxon>
        <taxon>Pseudomonadati</taxon>
        <taxon>Planctomycetota</taxon>
        <taxon>Planctomycetia</taxon>
        <taxon>Pirellulales</taxon>
        <taxon>Lacipirellulaceae</taxon>
        <taxon>Adhaeretor</taxon>
    </lineage>
</organism>
<evidence type="ECO:0000256" key="1">
    <source>
        <dbReference type="SAM" id="MobiDB-lite"/>
    </source>
</evidence>
<feature type="transmembrane region" description="Helical" evidence="2">
    <location>
        <begin position="21"/>
        <end position="39"/>
    </location>
</feature>
<dbReference type="KEGG" id="amob:HG15A2_30300"/>
<sequence length="189" mass="20100">MSTIEPQQVHSASEPLLRFGLRQLLTMVALLSALCALLVKAPGYWPGVIAMGALLVGAHIFGNVVGTRLRNTSPKRETHDPTQAISASQPKARWQESMPETTPLALHAAVVRWGRVVSGVGVLAGVLLGGWALSMALGSEVTWPGLGLGAVSCGVLGGWIAFMAYSFGSISRHAWMHAKQTDHTSQRKL</sequence>
<feature type="transmembrane region" description="Helical" evidence="2">
    <location>
        <begin position="143"/>
        <end position="167"/>
    </location>
</feature>
<evidence type="ECO:0008006" key="5">
    <source>
        <dbReference type="Google" id="ProtNLM"/>
    </source>
</evidence>
<dbReference type="EMBL" id="CP036263">
    <property type="protein sequence ID" value="QDS99703.1"/>
    <property type="molecule type" value="Genomic_DNA"/>
</dbReference>
<protein>
    <recommendedName>
        <fullName evidence="5">Transmembrane protein</fullName>
    </recommendedName>
</protein>
<dbReference type="RefSeq" id="WP_145060878.1">
    <property type="nucleotide sequence ID" value="NZ_CP036263.1"/>
</dbReference>
<gene>
    <name evidence="3" type="ORF">HG15A2_30300</name>
</gene>
<keyword evidence="4" id="KW-1185">Reference proteome</keyword>
<keyword evidence="2" id="KW-0812">Transmembrane</keyword>
<evidence type="ECO:0000313" key="3">
    <source>
        <dbReference type="EMBL" id="QDS99703.1"/>
    </source>
</evidence>
<keyword evidence="2" id="KW-1133">Transmembrane helix</keyword>
<name>A0A517MXV6_9BACT</name>
<proteinExistence type="predicted"/>
<feature type="region of interest" description="Disordered" evidence="1">
    <location>
        <begin position="71"/>
        <end position="93"/>
    </location>
</feature>
<accession>A0A517MXV6</accession>
<dbReference type="AlphaFoldDB" id="A0A517MXV6"/>
<feature type="transmembrane region" description="Helical" evidence="2">
    <location>
        <begin position="116"/>
        <end position="137"/>
    </location>
</feature>
<evidence type="ECO:0000313" key="4">
    <source>
        <dbReference type="Proteomes" id="UP000319852"/>
    </source>
</evidence>
<reference evidence="3 4" key="1">
    <citation type="submission" date="2019-02" db="EMBL/GenBank/DDBJ databases">
        <title>Deep-cultivation of Planctomycetes and their phenomic and genomic characterization uncovers novel biology.</title>
        <authorList>
            <person name="Wiegand S."/>
            <person name="Jogler M."/>
            <person name="Boedeker C."/>
            <person name="Pinto D."/>
            <person name="Vollmers J."/>
            <person name="Rivas-Marin E."/>
            <person name="Kohn T."/>
            <person name="Peeters S.H."/>
            <person name="Heuer A."/>
            <person name="Rast P."/>
            <person name="Oberbeckmann S."/>
            <person name="Bunk B."/>
            <person name="Jeske O."/>
            <person name="Meyerdierks A."/>
            <person name="Storesund J.E."/>
            <person name="Kallscheuer N."/>
            <person name="Luecker S."/>
            <person name="Lage O.M."/>
            <person name="Pohl T."/>
            <person name="Merkel B.J."/>
            <person name="Hornburger P."/>
            <person name="Mueller R.-W."/>
            <person name="Bruemmer F."/>
            <person name="Labrenz M."/>
            <person name="Spormann A.M."/>
            <person name="Op den Camp H."/>
            <person name="Overmann J."/>
            <person name="Amann R."/>
            <person name="Jetten M.S.M."/>
            <person name="Mascher T."/>
            <person name="Medema M.H."/>
            <person name="Devos D.P."/>
            <person name="Kaster A.-K."/>
            <person name="Ovreas L."/>
            <person name="Rohde M."/>
            <person name="Galperin M.Y."/>
            <person name="Jogler C."/>
        </authorList>
    </citation>
    <scope>NUCLEOTIDE SEQUENCE [LARGE SCALE GENOMIC DNA]</scope>
    <source>
        <strain evidence="3 4">HG15A2</strain>
    </source>
</reference>